<dbReference type="AlphaFoldDB" id="A0A6I1ERS5"/>
<dbReference type="Proteomes" id="UP000430564">
    <property type="component" value="Unassembled WGS sequence"/>
</dbReference>
<comment type="caution">
    <text evidence="1">The sequence shown here is derived from an EMBL/GenBank/DDBJ whole genome shotgun (WGS) entry which is preliminary data.</text>
</comment>
<proteinExistence type="predicted"/>
<organism evidence="1 2">
    <name type="scientific">Sutterella seckii</name>
    <dbReference type="NCBI Taxonomy" id="1944635"/>
    <lineage>
        <taxon>Bacteria</taxon>
        <taxon>Pseudomonadati</taxon>
        <taxon>Pseudomonadota</taxon>
        <taxon>Betaproteobacteria</taxon>
        <taxon>Burkholderiales</taxon>
        <taxon>Sutterellaceae</taxon>
        <taxon>Sutterella</taxon>
    </lineage>
</organism>
<name>A0A6I1ERS5_9BURK</name>
<evidence type="ECO:0000313" key="1">
    <source>
        <dbReference type="EMBL" id="KAB7661235.1"/>
    </source>
</evidence>
<feature type="non-terminal residue" evidence="1">
    <location>
        <position position="97"/>
    </location>
</feature>
<protein>
    <submittedName>
        <fullName evidence="1">Transposase</fullName>
    </submittedName>
</protein>
<evidence type="ECO:0000313" key="2">
    <source>
        <dbReference type="Proteomes" id="UP000430564"/>
    </source>
</evidence>
<reference evidence="1 2" key="1">
    <citation type="submission" date="2019-10" db="EMBL/GenBank/DDBJ databases">
        <title>Genome diversity of Sutterella seckii.</title>
        <authorList>
            <person name="Chaplin A.V."/>
            <person name="Sokolova S.R."/>
            <person name="Mosin K.A."/>
            <person name="Ivanova E.L."/>
            <person name="Kochetkova T.O."/>
            <person name="Goltsov A.Y."/>
            <person name="Trofimov D.Y."/>
            <person name="Efimov B.A."/>
        </authorList>
    </citation>
    <scope>NUCLEOTIDE SEQUENCE [LARGE SCALE GENOMIC DNA]</scope>
    <source>
        <strain evidence="1 2">ASD393</strain>
    </source>
</reference>
<dbReference type="EMBL" id="WEHX01000022">
    <property type="protein sequence ID" value="KAB7661235.1"/>
    <property type="molecule type" value="Genomic_DNA"/>
</dbReference>
<accession>A0A6I1ERS5</accession>
<sequence>MGRPLTGKTHVGIRRETRPNGDVYVYERVTGYDAKTQKTKTISTRLLGKILAGTTEMIPTRPKKSRSEVVKPPVDAVRTHVGLQRILEWAGKESGID</sequence>
<gene>
    <name evidence="1" type="ORF">GBM95_05040</name>
</gene>